<dbReference type="EC" id="2.8.1.7" evidence="3"/>
<name>A0AB39YRB3_9MICC</name>
<dbReference type="PANTHER" id="PTHR11601">
    <property type="entry name" value="CYSTEINE DESULFURYLASE FAMILY MEMBER"/>
    <property type="match status" value="1"/>
</dbReference>
<proteinExistence type="inferred from homology"/>
<evidence type="ECO:0000256" key="2">
    <source>
        <dbReference type="ARBA" id="ARBA00006490"/>
    </source>
</evidence>
<evidence type="ECO:0000256" key="7">
    <source>
        <dbReference type="ARBA" id="ARBA00023004"/>
    </source>
</evidence>
<feature type="domain" description="Aminotransferase class V" evidence="11">
    <location>
        <begin position="5"/>
        <end position="368"/>
    </location>
</feature>
<evidence type="ECO:0000256" key="3">
    <source>
        <dbReference type="ARBA" id="ARBA00012239"/>
    </source>
</evidence>
<keyword evidence="5" id="KW-0479">Metal-binding</keyword>
<dbReference type="PROSITE" id="PS00595">
    <property type="entry name" value="AA_TRANSFER_CLASS_5"/>
    <property type="match status" value="1"/>
</dbReference>
<evidence type="ECO:0000256" key="9">
    <source>
        <dbReference type="ARBA" id="ARBA00050776"/>
    </source>
</evidence>
<dbReference type="Gene3D" id="3.90.1150.10">
    <property type="entry name" value="Aspartate Aminotransferase, domain 1"/>
    <property type="match status" value="1"/>
</dbReference>
<reference evidence="12" key="1">
    <citation type="submission" date="2024-07" db="EMBL/GenBank/DDBJ databases">
        <authorList>
            <person name="Li J."/>
            <person name="Wei H."/>
            <person name="Ma J."/>
        </authorList>
    </citation>
    <scope>NUCLEOTIDE SEQUENCE</scope>
    <source>
        <strain evidence="12">AMU7</strain>
    </source>
</reference>
<evidence type="ECO:0000256" key="1">
    <source>
        <dbReference type="ARBA" id="ARBA00001933"/>
    </source>
</evidence>
<organism evidence="12">
    <name type="scientific">Paenarthrobacter sp. AMU7</name>
    <dbReference type="NCBI Taxonomy" id="3162492"/>
    <lineage>
        <taxon>Bacteria</taxon>
        <taxon>Bacillati</taxon>
        <taxon>Actinomycetota</taxon>
        <taxon>Actinomycetes</taxon>
        <taxon>Micrococcales</taxon>
        <taxon>Micrococcaceae</taxon>
        <taxon>Paenarthrobacter</taxon>
    </lineage>
</organism>
<evidence type="ECO:0000313" key="12">
    <source>
        <dbReference type="EMBL" id="XDV72785.1"/>
    </source>
</evidence>
<dbReference type="InterPro" id="IPR020578">
    <property type="entry name" value="Aminotrans_V_PyrdxlP_BS"/>
</dbReference>
<dbReference type="InterPro" id="IPR015422">
    <property type="entry name" value="PyrdxlP-dep_Trfase_small"/>
</dbReference>
<evidence type="ECO:0000256" key="8">
    <source>
        <dbReference type="ARBA" id="ARBA00023014"/>
    </source>
</evidence>
<evidence type="ECO:0000256" key="6">
    <source>
        <dbReference type="ARBA" id="ARBA00022898"/>
    </source>
</evidence>
<dbReference type="Pfam" id="PF00266">
    <property type="entry name" value="Aminotran_5"/>
    <property type="match status" value="1"/>
</dbReference>
<keyword evidence="6" id="KW-0663">Pyridoxal phosphate</keyword>
<comment type="catalytic activity">
    <reaction evidence="9">
        <text>(sulfur carrier)-H + L-cysteine = (sulfur carrier)-SH + L-alanine</text>
        <dbReference type="Rhea" id="RHEA:43892"/>
        <dbReference type="Rhea" id="RHEA-COMP:14737"/>
        <dbReference type="Rhea" id="RHEA-COMP:14739"/>
        <dbReference type="ChEBI" id="CHEBI:29917"/>
        <dbReference type="ChEBI" id="CHEBI:35235"/>
        <dbReference type="ChEBI" id="CHEBI:57972"/>
        <dbReference type="ChEBI" id="CHEBI:64428"/>
        <dbReference type="EC" id="2.8.1.7"/>
    </reaction>
</comment>
<comment type="cofactor">
    <cofactor evidence="1 10">
        <name>pyridoxal 5'-phosphate</name>
        <dbReference type="ChEBI" id="CHEBI:597326"/>
    </cofactor>
</comment>
<dbReference type="InterPro" id="IPR015421">
    <property type="entry name" value="PyrdxlP-dep_Trfase_major"/>
</dbReference>
<dbReference type="GO" id="GO:0046872">
    <property type="term" value="F:metal ion binding"/>
    <property type="evidence" value="ECO:0007669"/>
    <property type="project" value="UniProtKB-KW"/>
</dbReference>
<dbReference type="AlphaFoldDB" id="A0AB39YRB3"/>
<dbReference type="PIRSF" id="PIRSF005572">
    <property type="entry name" value="NifS"/>
    <property type="match status" value="1"/>
</dbReference>
<keyword evidence="8" id="KW-0411">Iron-sulfur</keyword>
<dbReference type="RefSeq" id="WP_369746199.1">
    <property type="nucleotide sequence ID" value="NZ_CP165735.1"/>
</dbReference>
<dbReference type="InterPro" id="IPR016454">
    <property type="entry name" value="Cysteine_dSase"/>
</dbReference>
<protein>
    <recommendedName>
        <fullName evidence="3">cysteine desulfurase</fullName>
        <ecNumber evidence="3">2.8.1.7</ecNumber>
    </recommendedName>
</protein>
<evidence type="ECO:0000256" key="10">
    <source>
        <dbReference type="RuleBase" id="RU004504"/>
    </source>
</evidence>
<dbReference type="PANTHER" id="PTHR11601:SF34">
    <property type="entry name" value="CYSTEINE DESULFURASE"/>
    <property type="match status" value="1"/>
</dbReference>
<dbReference type="Gene3D" id="1.10.260.50">
    <property type="match status" value="1"/>
</dbReference>
<dbReference type="GO" id="GO:0051536">
    <property type="term" value="F:iron-sulfur cluster binding"/>
    <property type="evidence" value="ECO:0007669"/>
    <property type="project" value="UniProtKB-KW"/>
</dbReference>
<dbReference type="GO" id="GO:0031071">
    <property type="term" value="F:cysteine desulfurase activity"/>
    <property type="evidence" value="ECO:0007669"/>
    <property type="project" value="UniProtKB-EC"/>
</dbReference>
<keyword evidence="7" id="KW-0408">Iron</keyword>
<dbReference type="SUPFAM" id="SSF53383">
    <property type="entry name" value="PLP-dependent transferases"/>
    <property type="match status" value="1"/>
</dbReference>
<gene>
    <name evidence="12" type="ORF">ABQM86_06380</name>
</gene>
<evidence type="ECO:0000256" key="5">
    <source>
        <dbReference type="ARBA" id="ARBA00022723"/>
    </source>
</evidence>
<evidence type="ECO:0000259" key="11">
    <source>
        <dbReference type="Pfam" id="PF00266"/>
    </source>
</evidence>
<dbReference type="InterPro" id="IPR000192">
    <property type="entry name" value="Aminotrans_V_dom"/>
</dbReference>
<accession>A0AB39YRB3</accession>
<dbReference type="EMBL" id="CP165735">
    <property type="protein sequence ID" value="XDV72785.1"/>
    <property type="molecule type" value="Genomic_DNA"/>
</dbReference>
<evidence type="ECO:0000256" key="4">
    <source>
        <dbReference type="ARBA" id="ARBA00022679"/>
    </source>
</evidence>
<comment type="similarity">
    <text evidence="2">Belongs to the class-V pyridoxal-phosphate-dependent aminotransferase family. NifS/IscS subfamily.</text>
</comment>
<keyword evidence="4" id="KW-0808">Transferase</keyword>
<dbReference type="InterPro" id="IPR015424">
    <property type="entry name" value="PyrdxlP-dep_Trfase"/>
</dbReference>
<sequence>MSDLIYLDAAAATPIAPEALEATVEALKQTGNAGAAHAAGYAAAAKLDQAREAIAELLRVGPAGVIFVGSATEANNLAIRGLDRRSNSNQIVTSVADHPSVLATVKSLTGENRSPHLVKVGKTGEVDLDHLEAVLSPTTALVSIHAANNETGVIQPLDRIIERAHEVGALVHADASQLMAWGPNSILDDCDLVTVSSHKMHGPQGAAALIVRPTARNYLRPQITGGGQERGLRSGSANAAAIAGFGAAAELALSSGDESVERVRALRGRLLAGLKASVGDIVEHSAHAVRRLPGILNVGVGLNWSESVESEALLARLPRLAASTGSACHAGAPAPSAVLLAMGVPAWEAARSIRLSLSRYTTAADVDAAIKELGRGYIELVRLLAHPESKERILL</sequence>
<dbReference type="Gene3D" id="3.40.640.10">
    <property type="entry name" value="Type I PLP-dependent aspartate aminotransferase-like (Major domain)"/>
    <property type="match status" value="1"/>
</dbReference>